<sequence>MERIILDKLNWDLHMATPLDFLHIFHAMALAASPQLLDQMPEVNKSQHIALLTNQLLQCMASYQLLQFKGSMLALALLSLDMEKLLPDWLALTIKLLQTAQMDSSELFHCREVAALHLSPLQVPLPPNALYVYHPLKRTLVTCNRGAFQMHPSPVSGPGIQSKCTPGGLTNRAAVLHRRLAAPATCKQASAKRKVEQMEVDDFYDGIKRLYNEDGAAEIGGMEIVTCGSGKSRKEGSISPCPQLQAVPVM</sequence>
<organism evidence="1 2">
    <name type="scientific">Pelobates cultripes</name>
    <name type="common">Western spadefoot toad</name>
    <dbReference type="NCBI Taxonomy" id="61616"/>
    <lineage>
        <taxon>Eukaryota</taxon>
        <taxon>Metazoa</taxon>
        <taxon>Chordata</taxon>
        <taxon>Craniata</taxon>
        <taxon>Vertebrata</taxon>
        <taxon>Euteleostomi</taxon>
        <taxon>Amphibia</taxon>
        <taxon>Batrachia</taxon>
        <taxon>Anura</taxon>
        <taxon>Pelobatoidea</taxon>
        <taxon>Pelobatidae</taxon>
        <taxon>Pelobates</taxon>
    </lineage>
</organism>
<dbReference type="FunFam" id="1.10.472.10:FF:000052">
    <property type="entry name" value="cyclin-I isoform X1"/>
    <property type="match status" value="1"/>
</dbReference>
<evidence type="ECO:0000313" key="1">
    <source>
        <dbReference type="EMBL" id="CAH2301524.1"/>
    </source>
</evidence>
<accession>A0AAD1SHB0</accession>
<proteinExistence type="predicted"/>
<reference evidence="1" key="1">
    <citation type="submission" date="2022-03" db="EMBL/GenBank/DDBJ databases">
        <authorList>
            <person name="Alioto T."/>
            <person name="Alioto T."/>
            <person name="Gomez Garrido J."/>
        </authorList>
    </citation>
    <scope>NUCLEOTIDE SEQUENCE</scope>
</reference>
<name>A0AAD1SHB0_PELCU</name>
<dbReference type="Gene3D" id="1.10.472.10">
    <property type="entry name" value="Cyclin-like"/>
    <property type="match status" value="1"/>
</dbReference>
<dbReference type="EMBL" id="OW240917">
    <property type="protein sequence ID" value="CAH2301524.1"/>
    <property type="molecule type" value="Genomic_DNA"/>
</dbReference>
<keyword evidence="2" id="KW-1185">Reference proteome</keyword>
<dbReference type="AlphaFoldDB" id="A0AAD1SHB0"/>
<protein>
    <submittedName>
        <fullName evidence="1">Cyclin-I</fullName>
    </submittedName>
</protein>
<gene>
    <name evidence="1" type="ORF">PECUL_23A028180</name>
</gene>
<evidence type="ECO:0000313" key="2">
    <source>
        <dbReference type="Proteomes" id="UP001295444"/>
    </source>
</evidence>
<dbReference type="Proteomes" id="UP001295444">
    <property type="component" value="Chromosome 06"/>
</dbReference>